<proteinExistence type="inferred from homology"/>
<dbReference type="GO" id="GO:0006865">
    <property type="term" value="P:amino acid transport"/>
    <property type="evidence" value="ECO:0007669"/>
    <property type="project" value="UniProtKB-KW"/>
</dbReference>
<evidence type="ECO:0000256" key="10">
    <source>
        <dbReference type="ARBA" id="ARBA00022970"/>
    </source>
</evidence>
<gene>
    <name evidence="14" type="ordered locus">EBL_c19210</name>
</gene>
<evidence type="ECO:0000256" key="1">
    <source>
        <dbReference type="ARBA" id="ARBA00002579"/>
    </source>
</evidence>
<evidence type="ECO:0000256" key="8">
    <source>
        <dbReference type="ARBA" id="ARBA00022840"/>
    </source>
</evidence>
<keyword evidence="8" id="KW-0067">ATP-binding</keyword>
<dbReference type="AlphaFoldDB" id="I2B909"/>
<protein>
    <recommendedName>
        <fullName evidence="4">Cell division ATP-binding protein FtsE</fullName>
    </recommendedName>
</protein>
<evidence type="ECO:0000313" key="15">
    <source>
        <dbReference type="Proteomes" id="UP000001955"/>
    </source>
</evidence>
<dbReference type="HOGENOM" id="CLU_000604_1_3_6"/>
<dbReference type="PATRIC" id="fig|630626.3.peg.1865"/>
<dbReference type="SUPFAM" id="SSF52540">
    <property type="entry name" value="P-loop containing nucleoside triphosphate hydrolases"/>
    <property type="match status" value="1"/>
</dbReference>
<keyword evidence="7" id="KW-0547">Nucleotide-binding</keyword>
<keyword evidence="11" id="KW-0472">Membrane</keyword>
<dbReference type="InterPro" id="IPR017871">
    <property type="entry name" value="ABC_transporter-like_CS"/>
</dbReference>
<dbReference type="Pfam" id="PF00005">
    <property type="entry name" value="ABC_tran"/>
    <property type="match status" value="1"/>
</dbReference>
<comment type="similarity">
    <text evidence="3">Belongs to the ABC transporter superfamily.</text>
</comment>
<evidence type="ECO:0000256" key="12">
    <source>
        <dbReference type="SAM" id="MobiDB-lite"/>
    </source>
</evidence>
<evidence type="ECO:0000256" key="11">
    <source>
        <dbReference type="ARBA" id="ARBA00023136"/>
    </source>
</evidence>
<dbReference type="GO" id="GO:0005524">
    <property type="term" value="F:ATP binding"/>
    <property type="evidence" value="ECO:0007669"/>
    <property type="project" value="UniProtKB-KW"/>
</dbReference>
<dbReference type="KEGG" id="ebt:EBL_c19210"/>
<organism evidence="14 15">
    <name type="scientific">Shimwellia blattae (strain ATCC 29907 / DSM 4481 / JCM 1650 / NBRC 105725 / CDC 9005-74)</name>
    <name type="common">Escherichia blattae</name>
    <dbReference type="NCBI Taxonomy" id="630626"/>
    <lineage>
        <taxon>Bacteria</taxon>
        <taxon>Pseudomonadati</taxon>
        <taxon>Pseudomonadota</taxon>
        <taxon>Gammaproteobacteria</taxon>
        <taxon>Enterobacterales</taxon>
        <taxon>Enterobacteriaceae</taxon>
        <taxon>Shimwellia</taxon>
    </lineage>
</organism>
<keyword evidence="9" id="KW-1278">Translocase</keyword>
<keyword evidence="5" id="KW-0813">Transport</keyword>
<evidence type="ECO:0000256" key="4">
    <source>
        <dbReference type="ARBA" id="ARBA00020019"/>
    </source>
</evidence>
<dbReference type="InterPro" id="IPR027417">
    <property type="entry name" value="P-loop_NTPase"/>
</dbReference>
<dbReference type="GO" id="GO:0005886">
    <property type="term" value="C:plasma membrane"/>
    <property type="evidence" value="ECO:0007669"/>
    <property type="project" value="UniProtKB-SubCell"/>
</dbReference>
<dbReference type="SMART" id="SM00382">
    <property type="entry name" value="AAA"/>
    <property type="match status" value="1"/>
</dbReference>
<reference evidence="14 15" key="1">
    <citation type="journal article" date="2012" name="J. Bacteriol.">
        <title>Complete genome sequence of the B12-producing Shimwellia blattae strain DSM 4481, isolated from a cockroach.</title>
        <authorList>
            <person name="Brzuszkiewicz E."/>
            <person name="Waschkowitz T."/>
            <person name="Wiezer A."/>
            <person name="Daniel R."/>
        </authorList>
    </citation>
    <scope>NUCLEOTIDE SEQUENCE [LARGE SCALE GENOMIC DNA]</scope>
    <source>
        <strain evidence="15">ATCC 29907 / DSM 4481 / JCM 1650 / NBRC 105725 / CDC 9005-74</strain>
    </source>
</reference>
<dbReference type="PANTHER" id="PTHR43166:SF30">
    <property type="entry name" value="METHIONINE IMPORT ATP-BINDING PROTEIN METN"/>
    <property type="match status" value="1"/>
</dbReference>
<dbReference type="eggNOG" id="COG1135">
    <property type="taxonomic scope" value="Bacteria"/>
</dbReference>
<keyword evidence="10" id="KW-0029">Amino-acid transport</keyword>
<dbReference type="Proteomes" id="UP000001955">
    <property type="component" value="Chromosome"/>
</dbReference>
<evidence type="ECO:0000256" key="6">
    <source>
        <dbReference type="ARBA" id="ARBA00022475"/>
    </source>
</evidence>
<comment type="subcellular location">
    <subcellularLocation>
        <location evidence="2">Cell inner membrane</location>
        <topology evidence="2">Peripheral membrane protein</topology>
    </subcellularLocation>
</comment>
<dbReference type="Gene3D" id="3.40.50.300">
    <property type="entry name" value="P-loop containing nucleotide triphosphate hydrolases"/>
    <property type="match status" value="1"/>
</dbReference>
<feature type="region of interest" description="Disordered" evidence="12">
    <location>
        <begin position="1"/>
        <end position="23"/>
    </location>
</feature>
<dbReference type="InterPro" id="IPR041701">
    <property type="entry name" value="MetN_ABC"/>
</dbReference>
<dbReference type="CDD" id="cd03258">
    <property type="entry name" value="ABC_MetN_methionine_transporter"/>
    <property type="match status" value="1"/>
</dbReference>
<evidence type="ECO:0000313" key="14">
    <source>
        <dbReference type="EMBL" id="AFJ47013.1"/>
    </source>
</evidence>
<keyword evidence="6" id="KW-1003">Cell membrane</keyword>
<evidence type="ECO:0000256" key="9">
    <source>
        <dbReference type="ARBA" id="ARBA00022967"/>
    </source>
</evidence>
<evidence type="ECO:0000256" key="7">
    <source>
        <dbReference type="ARBA" id="ARBA00022741"/>
    </source>
</evidence>
<evidence type="ECO:0000259" key="13">
    <source>
        <dbReference type="PROSITE" id="PS50893"/>
    </source>
</evidence>
<evidence type="ECO:0000256" key="2">
    <source>
        <dbReference type="ARBA" id="ARBA00004417"/>
    </source>
</evidence>
<dbReference type="InterPro" id="IPR003593">
    <property type="entry name" value="AAA+_ATPase"/>
</dbReference>
<dbReference type="FunFam" id="3.40.50.300:FF:000056">
    <property type="entry name" value="Cell division ATP-binding protein FtsE"/>
    <property type="match status" value="1"/>
</dbReference>
<evidence type="ECO:0000256" key="5">
    <source>
        <dbReference type="ARBA" id="ARBA00022448"/>
    </source>
</evidence>
<accession>K6VVV3</accession>
<dbReference type="OrthoDB" id="9802264at2"/>
<dbReference type="EMBL" id="CP001560">
    <property type="protein sequence ID" value="AFJ47013.1"/>
    <property type="molecule type" value="Genomic_DNA"/>
</dbReference>
<dbReference type="PROSITE" id="PS00211">
    <property type="entry name" value="ABC_TRANSPORTER_1"/>
    <property type="match status" value="1"/>
</dbReference>
<dbReference type="GO" id="GO:0016887">
    <property type="term" value="F:ATP hydrolysis activity"/>
    <property type="evidence" value="ECO:0007669"/>
    <property type="project" value="InterPro"/>
</dbReference>
<dbReference type="InterPro" id="IPR050086">
    <property type="entry name" value="MetN_ABC_transporter-like"/>
</dbReference>
<dbReference type="PROSITE" id="PS50893">
    <property type="entry name" value="ABC_TRANSPORTER_2"/>
    <property type="match status" value="1"/>
</dbReference>
<dbReference type="InterPro" id="IPR003439">
    <property type="entry name" value="ABC_transporter-like_ATP-bd"/>
</dbReference>
<dbReference type="RefSeq" id="WP_002440988.1">
    <property type="nucleotide sequence ID" value="NC_017910.1"/>
</dbReference>
<evidence type="ECO:0000256" key="3">
    <source>
        <dbReference type="ARBA" id="ARBA00005417"/>
    </source>
</evidence>
<dbReference type="PANTHER" id="PTHR43166">
    <property type="entry name" value="AMINO ACID IMPORT ATP-BINDING PROTEIN"/>
    <property type="match status" value="1"/>
</dbReference>
<accession>I2B909</accession>
<keyword evidence="15" id="KW-1185">Reference proteome</keyword>
<name>I2B909_SHIBC</name>
<comment type="function">
    <text evidence="1">Part of the ABC transporter FtsEX involved in cellular division. Important for assembly or stability of the septal ring.</text>
</comment>
<dbReference type="STRING" id="630626.EBL_c19210"/>
<feature type="domain" description="ABC transporter" evidence="13">
    <location>
        <begin position="26"/>
        <end position="263"/>
    </location>
</feature>
<sequence length="366" mass="39794">MVSIPFEHSAVAQNAPARPPRGEPHIQVSGLTKRYAGQQTDALHQIDLVIPRGTIFGIIGRSGAGKSSLIRCLNRLEEPGLGSVVIDGTDISRLSEQALVAWRRNTGMIFQHFNLLSAKTVRQNIELPLRVAGVPARERRQRVDELLGLVGLEKHQHAWPGQLSGGQKQRVGIARALVHNPTLLLCDEATSVLDPQTTRTILDLLRTINHQRQITIVLITHEMEVIHDLCHQVAVLDNGNIVEQGPVWQIYGAPQQAITRQLLAPQHDHLPEALAATLSPARRGPDCRLLVRLRYNGNGATPDTGQVNAAIPGGATLMRSDIEWVSNRPVGQLLLLLNPAISAAQLTNLPAGLADNIEVAGYVSGF</sequence>